<dbReference type="InterPro" id="IPR018062">
    <property type="entry name" value="HTH_AraC-typ_CS"/>
</dbReference>
<dbReference type="InterPro" id="IPR018060">
    <property type="entry name" value="HTH_AraC"/>
</dbReference>
<dbReference type="InterPro" id="IPR029062">
    <property type="entry name" value="Class_I_gatase-like"/>
</dbReference>
<dbReference type="eggNOG" id="COG4977">
    <property type="taxonomic scope" value="Bacteria"/>
</dbReference>
<dbReference type="AlphaFoldDB" id="A0A0T6LZS3"/>
<gene>
    <name evidence="5" type="ORF">AQ490_01710</name>
</gene>
<dbReference type="Gene3D" id="1.10.10.60">
    <property type="entry name" value="Homeodomain-like"/>
    <property type="match status" value="1"/>
</dbReference>
<feature type="domain" description="HTH araC/xylS-type" evidence="4">
    <location>
        <begin position="219"/>
        <end position="317"/>
    </location>
</feature>
<dbReference type="SMART" id="SM00342">
    <property type="entry name" value="HTH_ARAC"/>
    <property type="match status" value="1"/>
</dbReference>
<keyword evidence="6" id="KW-1185">Reference proteome</keyword>
<evidence type="ECO:0000313" key="5">
    <source>
        <dbReference type="EMBL" id="KRV51494.1"/>
    </source>
</evidence>
<evidence type="ECO:0000256" key="3">
    <source>
        <dbReference type="ARBA" id="ARBA00023163"/>
    </source>
</evidence>
<dbReference type="PANTHER" id="PTHR43130">
    <property type="entry name" value="ARAC-FAMILY TRANSCRIPTIONAL REGULATOR"/>
    <property type="match status" value="1"/>
</dbReference>
<dbReference type="GO" id="GO:0003700">
    <property type="term" value="F:DNA-binding transcription factor activity"/>
    <property type="evidence" value="ECO:0007669"/>
    <property type="project" value="InterPro"/>
</dbReference>
<protein>
    <submittedName>
        <fullName evidence="5">AraC family transcriptional regulator</fullName>
    </submittedName>
</protein>
<dbReference type="PROSITE" id="PS01124">
    <property type="entry name" value="HTH_ARAC_FAMILY_2"/>
    <property type="match status" value="1"/>
</dbReference>
<dbReference type="EMBL" id="LLZU01000001">
    <property type="protein sequence ID" value="KRV51494.1"/>
    <property type="molecule type" value="Genomic_DNA"/>
</dbReference>
<keyword evidence="1" id="KW-0805">Transcription regulation</keyword>
<evidence type="ECO:0000256" key="1">
    <source>
        <dbReference type="ARBA" id="ARBA00023015"/>
    </source>
</evidence>
<dbReference type="PROSITE" id="PS00041">
    <property type="entry name" value="HTH_ARAC_FAMILY_1"/>
    <property type="match status" value="1"/>
</dbReference>
<name>A0A0T6LZS3_WENVI</name>
<dbReference type="SUPFAM" id="SSF46689">
    <property type="entry name" value="Homeodomain-like"/>
    <property type="match status" value="2"/>
</dbReference>
<dbReference type="Gene3D" id="3.40.50.880">
    <property type="match status" value="1"/>
</dbReference>
<dbReference type="Pfam" id="PF12833">
    <property type="entry name" value="HTH_18"/>
    <property type="match status" value="1"/>
</dbReference>
<evidence type="ECO:0000313" key="6">
    <source>
        <dbReference type="Proteomes" id="UP000050867"/>
    </source>
</evidence>
<accession>A0A0T6LZS3</accession>
<organism evidence="5 6">
    <name type="scientific">Wenjunlia vitaminophila</name>
    <name type="common">Streptomyces vitaminophilus</name>
    <dbReference type="NCBI Taxonomy" id="76728"/>
    <lineage>
        <taxon>Bacteria</taxon>
        <taxon>Bacillati</taxon>
        <taxon>Actinomycetota</taxon>
        <taxon>Actinomycetes</taxon>
        <taxon>Kitasatosporales</taxon>
        <taxon>Streptomycetaceae</taxon>
        <taxon>Wenjunlia</taxon>
    </lineage>
</organism>
<dbReference type="STRING" id="76728.AQ490_01710"/>
<keyword evidence="2" id="KW-0238">DNA-binding</keyword>
<dbReference type="Proteomes" id="UP000050867">
    <property type="component" value="Unassembled WGS sequence"/>
</dbReference>
<evidence type="ECO:0000256" key="2">
    <source>
        <dbReference type="ARBA" id="ARBA00023125"/>
    </source>
</evidence>
<keyword evidence="3" id="KW-0804">Transcription</keyword>
<sequence length="323" mass="34144">MKQPRHVVIVGFDDAEMLDIACPSDAMDAANRLGAARPYRVELASLGGRPVRCSSGLVLVGQVPLEKVSGPLDTLVVAGGLGHGVAAANGRLLAEVRRLSRASRRIASVCTGAHVLAAAGLLNGRRATTHWSYAGRMAAAYTSVTVDPAPLYIKDGNVYTSAGVTSALDLTLALIEEDNGAELARSVARTLVTYLQRPGNQAQVSVPPAAPLPEHRMVRTVVTYISNHLSSDLSAPTLARVAGVSQRHLTRLFDGHLGTSPARYVRVARTEAAAQLLVQSSLPLTAVARKCGFTSTETLRQAFSDLYATSPSAYRNVNRRSSA</sequence>
<dbReference type="RefSeq" id="WP_040910976.1">
    <property type="nucleotide sequence ID" value="NZ_LLZU01000001.1"/>
</dbReference>
<dbReference type="InterPro" id="IPR009057">
    <property type="entry name" value="Homeodomain-like_sf"/>
</dbReference>
<dbReference type="SUPFAM" id="SSF52317">
    <property type="entry name" value="Class I glutamine amidotransferase-like"/>
    <property type="match status" value="1"/>
</dbReference>
<dbReference type="PANTHER" id="PTHR43130:SF3">
    <property type="entry name" value="HTH-TYPE TRANSCRIPTIONAL REGULATOR RV1931C"/>
    <property type="match status" value="1"/>
</dbReference>
<dbReference type="OrthoDB" id="3992151at2"/>
<dbReference type="InterPro" id="IPR002818">
    <property type="entry name" value="DJ-1/PfpI"/>
</dbReference>
<dbReference type="Pfam" id="PF01965">
    <property type="entry name" value="DJ-1_PfpI"/>
    <property type="match status" value="1"/>
</dbReference>
<comment type="caution">
    <text evidence="5">The sequence shown here is derived from an EMBL/GenBank/DDBJ whole genome shotgun (WGS) entry which is preliminary data.</text>
</comment>
<dbReference type="GO" id="GO:0043565">
    <property type="term" value="F:sequence-specific DNA binding"/>
    <property type="evidence" value="ECO:0007669"/>
    <property type="project" value="InterPro"/>
</dbReference>
<dbReference type="InterPro" id="IPR052158">
    <property type="entry name" value="INH-QAR"/>
</dbReference>
<dbReference type="CDD" id="cd03137">
    <property type="entry name" value="GATase1_AraC_1"/>
    <property type="match status" value="1"/>
</dbReference>
<evidence type="ECO:0000259" key="4">
    <source>
        <dbReference type="PROSITE" id="PS01124"/>
    </source>
</evidence>
<reference evidence="5 6" key="1">
    <citation type="submission" date="2015-10" db="EMBL/GenBank/DDBJ databases">
        <title>Draft genome sequence of pyrrolomycin-producing Streptomyces vitaminophilus.</title>
        <authorList>
            <person name="Graham D.E."/>
            <person name="Mahan K.M."/>
            <person name="Klingeman D.M."/>
            <person name="Hettich R.L."/>
            <person name="Parry R.J."/>
        </authorList>
    </citation>
    <scope>NUCLEOTIDE SEQUENCE [LARGE SCALE GENOMIC DNA]</scope>
    <source>
        <strain evidence="5 6">ATCC 31673</strain>
    </source>
</reference>
<proteinExistence type="predicted"/>